<accession>A0A835GJP1</accession>
<keyword evidence="2" id="KW-1185">Reference proteome</keyword>
<evidence type="ECO:0000313" key="2">
    <source>
        <dbReference type="Proteomes" id="UP000648187"/>
    </source>
</evidence>
<proteinExistence type="predicted"/>
<protein>
    <recommendedName>
        <fullName evidence="3">Phosphatidylinositol 4-kinase alpha</fullName>
    </recommendedName>
</protein>
<gene>
    <name evidence="1" type="ORF">HW555_005502</name>
</gene>
<dbReference type="EMBL" id="JACKWZ010000072">
    <property type="protein sequence ID" value="KAF9417405.1"/>
    <property type="molecule type" value="Genomic_DNA"/>
</dbReference>
<reference evidence="1" key="1">
    <citation type="submission" date="2020-08" db="EMBL/GenBank/DDBJ databases">
        <title>Spodoptera exigua strain:BAW_Kor-Di-RS1 Genome sequencing and assembly.</title>
        <authorList>
            <person name="Kim J."/>
            <person name="Nam H.Y."/>
            <person name="Kwon M."/>
            <person name="Choi J.H."/>
            <person name="Cho S.R."/>
            <person name="Kim G.-H."/>
        </authorList>
    </citation>
    <scope>NUCLEOTIDE SEQUENCE</scope>
    <source>
        <strain evidence="1">BAW_Kor-Di-RS1</strain>
        <tissue evidence="1">Whole-body</tissue>
    </source>
</reference>
<sequence>MDENEFFRQTVQHLARCLSNINPTPWEKVNTLFMLCPQVSSSLIVTPRSQEASIALGLYFLQSNLQHQDKLLPYFLKVLKCLTTAQFEEPVYRIKNGDLNVDEHYLQKLAMSVTREHISEALNRQSQVTVA</sequence>
<organism evidence="1 2">
    <name type="scientific">Spodoptera exigua</name>
    <name type="common">Beet armyworm</name>
    <name type="synonym">Noctua fulgens</name>
    <dbReference type="NCBI Taxonomy" id="7107"/>
    <lineage>
        <taxon>Eukaryota</taxon>
        <taxon>Metazoa</taxon>
        <taxon>Ecdysozoa</taxon>
        <taxon>Arthropoda</taxon>
        <taxon>Hexapoda</taxon>
        <taxon>Insecta</taxon>
        <taxon>Pterygota</taxon>
        <taxon>Neoptera</taxon>
        <taxon>Endopterygota</taxon>
        <taxon>Lepidoptera</taxon>
        <taxon>Glossata</taxon>
        <taxon>Ditrysia</taxon>
        <taxon>Noctuoidea</taxon>
        <taxon>Noctuidae</taxon>
        <taxon>Amphipyrinae</taxon>
        <taxon>Spodoptera</taxon>
    </lineage>
</organism>
<name>A0A835GJP1_SPOEX</name>
<dbReference type="Proteomes" id="UP000648187">
    <property type="component" value="Unassembled WGS sequence"/>
</dbReference>
<dbReference type="AlphaFoldDB" id="A0A835GJP1"/>
<comment type="caution">
    <text evidence="1">The sequence shown here is derived from an EMBL/GenBank/DDBJ whole genome shotgun (WGS) entry which is preliminary data.</text>
</comment>
<evidence type="ECO:0000313" key="1">
    <source>
        <dbReference type="EMBL" id="KAF9417405.1"/>
    </source>
</evidence>
<evidence type="ECO:0008006" key="3">
    <source>
        <dbReference type="Google" id="ProtNLM"/>
    </source>
</evidence>